<keyword evidence="7" id="KW-0793">Thylakoid</keyword>
<dbReference type="GO" id="GO:0009765">
    <property type="term" value="P:photosynthesis, light harvesting"/>
    <property type="evidence" value="ECO:0007669"/>
    <property type="project" value="InterPro"/>
</dbReference>
<dbReference type="PANTHER" id="PTHR21649">
    <property type="entry name" value="CHLOROPHYLL A/B BINDING PROTEIN"/>
    <property type="match status" value="1"/>
</dbReference>
<keyword evidence="4 7" id="KW-0934">Plastid</keyword>
<protein>
    <recommendedName>
        <fullName evidence="7">Chlorophyll a-b binding protein, chloroplastic</fullName>
    </recommendedName>
</protein>
<evidence type="ECO:0000313" key="9">
    <source>
        <dbReference type="EMBL" id="KAG2437880.1"/>
    </source>
</evidence>
<dbReference type="OrthoDB" id="423598at2759"/>
<dbReference type="AlphaFoldDB" id="A0A835TFN9"/>
<feature type="binding site" evidence="6">
    <location>
        <position position="261"/>
    </location>
    <ligand>
        <name>chlorophyll a</name>
        <dbReference type="ChEBI" id="CHEBI:58416"/>
        <label>1</label>
    </ligand>
</feature>
<dbReference type="SUPFAM" id="SSF103511">
    <property type="entry name" value="Chlorophyll a-b binding protein"/>
    <property type="match status" value="1"/>
</dbReference>
<evidence type="ECO:0000256" key="5">
    <source>
        <dbReference type="ARBA" id="ARBA00022991"/>
    </source>
</evidence>
<evidence type="ECO:0000256" key="6">
    <source>
        <dbReference type="PIRSR" id="PIRSR601344-1"/>
    </source>
</evidence>
<dbReference type="InterPro" id="IPR001344">
    <property type="entry name" value="Chloro_AB-bd_pln"/>
</dbReference>
<sequence length="286" mass="30465">MAFKFPKLPGSTPAGTTKKAGTTATKPAPKATTTKKVAVNTGTRSGGVGYRKYQGDALWLPNTARPEWLDGSLPGDRGFDPLGLSKPSEFVVIGVDENDQNVGKNNKGTVEAIVQASPDEVSSENRLAPYSEVFGLARFRECELIHGRWAMLACLGALVAEATTGVSWVEAGKVELDGASYAGLSLPFSITQLIWIEVILVGGAEFYRNTETDPEKRCYPGGVFDPLKLASEDEERAFRLKTAEIKHARLAMVSFFGYGVQALSTGEGALGSLAKFADGLNNGKGL</sequence>
<accession>A0A835TFN9</accession>
<dbReference type="EMBL" id="JAEHOC010000010">
    <property type="protein sequence ID" value="KAG2437880.1"/>
    <property type="molecule type" value="Genomic_DNA"/>
</dbReference>
<dbReference type="GO" id="GO:0009522">
    <property type="term" value="C:photosystem I"/>
    <property type="evidence" value="ECO:0007669"/>
    <property type="project" value="UniProtKB-KW"/>
</dbReference>
<comment type="subcellular location">
    <subcellularLocation>
        <location evidence="7">Plastid</location>
        <location evidence="7">Chloroplast thylakoid membrane</location>
    </subcellularLocation>
</comment>
<dbReference type="InterPro" id="IPR022796">
    <property type="entry name" value="Chloroa_b-bind"/>
</dbReference>
<name>A0A835TFN9_CHLIN</name>
<dbReference type="Pfam" id="PF00504">
    <property type="entry name" value="Chloroa_b-bind"/>
    <property type="match status" value="1"/>
</dbReference>
<keyword evidence="10" id="KW-1185">Reference proteome</keyword>
<feature type="binding site" description="axial binding residue" evidence="6">
    <location>
        <position position="148"/>
    </location>
    <ligand>
        <name>chlorophyll b</name>
        <dbReference type="ChEBI" id="CHEBI:61721"/>
        <label>1</label>
    </ligand>
    <ligandPart>
        <name>Mg</name>
        <dbReference type="ChEBI" id="CHEBI:25107"/>
    </ligandPart>
</feature>
<comment type="caution">
    <text evidence="9">The sequence shown here is derived from an EMBL/GenBank/DDBJ whole genome shotgun (WGS) entry which is preliminary data.</text>
</comment>
<dbReference type="GO" id="GO:0016168">
    <property type="term" value="F:chlorophyll binding"/>
    <property type="evidence" value="ECO:0007669"/>
    <property type="project" value="UniProtKB-KW"/>
</dbReference>
<organism evidence="9 10">
    <name type="scientific">Chlamydomonas incerta</name>
    <dbReference type="NCBI Taxonomy" id="51695"/>
    <lineage>
        <taxon>Eukaryota</taxon>
        <taxon>Viridiplantae</taxon>
        <taxon>Chlorophyta</taxon>
        <taxon>core chlorophytes</taxon>
        <taxon>Chlorophyceae</taxon>
        <taxon>CS clade</taxon>
        <taxon>Chlamydomonadales</taxon>
        <taxon>Chlamydomonadaceae</taxon>
        <taxon>Chlamydomonas</taxon>
    </lineage>
</organism>
<comment type="function">
    <text evidence="7">The light-harvesting complex (LHC) functions as a light receptor, it captures and delivers excitation energy to photosystems with which it is closely associated.</text>
</comment>
<feature type="region of interest" description="Disordered" evidence="8">
    <location>
        <begin position="1"/>
        <end position="45"/>
    </location>
</feature>
<keyword evidence="1 6" id="KW-0148">Chlorophyll</keyword>
<feature type="binding site" description="axial binding residue" evidence="6">
    <location>
        <position position="249"/>
    </location>
    <ligand>
        <name>chlorophyll a</name>
        <dbReference type="ChEBI" id="CHEBI:58416"/>
        <label>6</label>
    </ligand>
    <ligandPart>
        <name>Mg</name>
        <dbReference type="ChEBI" id="CHEBI:25107"/>
    </ligandPart>
</feature>
<keyword evidence="3 7" id="KW-0602">Photosynthesis</keyword>
<feature type="binding site" evidence="6">
    <location>
        <position position="244"/>
    </location>
    <ligand>
        <name>chlorophyll a</name>
        <dbReference type="ChEBI" id="CHEBI:58416"/>
        <label>1</label>
    </ligand>
</feature>
<evidence type="ECO:0000313" key="10">
    <source>
        <dbReference type="Proteomes" id="UP000650467"/>
    </source>
</evidence>
<evidence type="ECO:0000256" key="1">
    <source>
        <dbReference type="ARBA" id="ARBA00022494"/>
    </source>
</evidence>
<feature type="binding site" description="axial binding residue" evidence="6">
    <location>
        <position position="205"/>
    </location>
    <ligand>
        <name>chlorophyll b</name>
        <dbReference type="ChEBI" id="CHEBI:61721"/>
        <label>1</label>
    </ligand>
    <ligandPart>
        <name>Mg</name>
        <dbReference type="ChEBI" id="CHEBI:25107"/>
    </ligandPart>
</feature>
<dbReference type="GO" id="GO:0009535">
    <property type="term" value="C:chloroplast thylakoid membrane"/>
    <property type="evidence" value="ECO:0007669"/>
    <property type="project" value="UniProtKB-SubCell"/>
</dbReference>
<gene>
    <name evidence="9" type="ORF">HXX76_005497</name>
</gene>
<reference evidence="9" key="1">
    <citation type="journal article" date="2020" name="bioRxiv">
        <title>Comparative genomics of Chlamydomonas.</title>
        <authorList>
            <person name="Craig R.J."/>
            <person name="Hasan A.R."/>
            <person name="Ness R.W."/>
            <person name="Keightley P.D."/>
        </authorList>
    </citation>
    <scope>NUCLEOTIDE SEQUENCE</scope>
    <source>
        <strain evidence="9">SAG 7.73</strain>
    </source>
</reference>
<dbReference type="Gene3D" id="1.10.3460.10">
    <property type="entry name" value="Chlorophyll a/b binding protein domain"/>
    <property type="match status" value="1"/>
</dbReference>
<feature type="binding site" evidence="6">
    <location>
        <position position="146"/>
    </location>
    <ligand>
        <name>chlorophyll a</name>
        <dbReference type="ChEBI" id="CHEBI:58416"/>
        <label>1</label>
    </ligand>
</feature>
<keyword evidence="7" id="KW-0604">Photosystem II</keyword>
<keyword evidence="2 7" id="KW-0150">Chloroplast</keyword>
<proteinExistence type="inferred from homology"/>
<evidence type="ECO:0000256" key="4">
    <source>
        <dbReference type="ARBA" id="ARBA00022640"/>
    </source>
</evidence>
<dbReference type="GO" id="GO:0009523">
    <property type="term" value="C:photosystem II"/>
    <property type="evidence" value="ECO:0007669"/>
    <property type="project" value="UniProtKB-KW"/>
</dbReference>
<evidence type="ECO:0000256" key="7">
    <source>
        <dbReference type="RuleBase" id="RU363080"/>
    </source>
</evidence>
<feature type="binding site" evidence="6">
    <location>
        <position position="143"/>
    </location>
    <ligand>
        <name>chlorophyll a</name>
        <dbReference type="ChEBI" id="CHEBI:58416"/>
        <label>1</label>
    </ligand>
</feature>
<comment type="similarity">
    <text evidence="7">Belongs to the light-harvesting chlorophyll a/b-binding (LHC) protein family.</text>
</comment>
<feature type="compositionally biased region" description="Low complexity" evidence="8">
    <location>
        <begin position="12"/>
        <end position="43"/>
    </location>
</feature>
<feature type="binding site" description="axial binding residue" evidence="6">
    <location>
        <position position="189"/>
    </location>
    <ligand>
        <name>chlorophyll b</name>
        <dbReference type="ChEBI" id="CHEBI:61721"/>
        <label>1</label>
    </ligand>
    <ligandPart>
        <name>Mg</name>
        <dbReference type="ChEBI" id="CHEBI:25107"/>
    </ligandPart>
</feature>
<evidence type="ECO:0000256" key="3">
    <source>
        <dbReference type="ARBA" id="ARBA00022531"/>
    </source>
</evidence>
<feature type="binding site" evidence="6">
    <location>
        <position position="85"/>
    </location>
    <ligand>
        <name>chlorophyll a</name>
        <dbReference type="ChEBI" id="CHEBI:58416"/>
        <label>1</label>
    </ligand>
</feature>
<dbReference type="Proteomes" id="UP000650467">
    <property type="component" value="Unassembled WGS sequence"/>
</dbReference>
<evidence type="ECO:0000256" key="8">
    <source>
        <dbReference type="SAM" id="MobiDB-lite"/>
    </source>
</evidence>
<keyword evidence="7" id="KW-0603">Photosystem I</keyword>
<evidence type="ECO:0000256" key="2">
    <source>
        <dbReference type="ARBA" id="ARBA00022528"/>
    </source>
</evidence>
<keyword evidence="5 7" id="KW-0157">Chromophore</keyword>